<keyword evidence="10" id="KW-0813">Transport</keyword>
<dbReference type="InterPro" id="IPR003691">
    <property type="entry name" value="FluC"/>
</dbReference>
<evidence type="ECO:0000256" key="6">
    <source>
        <dbReference type="ARBA" id="ARBA00023303"/>
    </source>
</evidence>
<feature type="binding site" evidence="10">
    <location>
        <position position="73"/>
    </location>
    <ligand>
        <name>Na(+)</name>
        <dbReference type="ChEBI" id="CHEBI:29101"/>
        <note>structural</note>
    </ligand>
</feature>
<evidence type="ECO:0000256" key="7">
    <source>
        <dbReference type="ARBA" id="ARBA00035120"/>
    </source>
</evidence>
<gene>
    <name evidence="10" type="primary">fluC</name>
    <name evidence="10" type="synonym">crcB</name>
    <name evidence="11" type="ORF">SAMN05443665_102092</name>
</gene>
<dbReference type="GO" id="GO:0046872">
    <property type="term" value="F:metal ion binding"/>
    <property type="evidence" value="ECO:0007669"/>
    <property type="project" value="UniProtKB-KW"/>
</dbReference>
<evidence type="ECO:0000256" key="9">
    <source>
        <dbReference type="ARBA" id="ARBA00049940"/>
    </source>
</evidence>
<keyword evidence="3 10" id="KW-0812">Transmembrane</keyword>
<comment type="caution">
    <text evidence="10">Lacks conserved residue(s) required for the propagation of feature annotation.</text>
</comment>
<feature type="transmembrane region" description="Helical" evidence="10">
    <location>
        <begin position="36"/>
        <end position="54"/>
    </location>
</feature>
<evidence type="ECO:0000313" key="11">
    <source>
        <dbReference type="EMBL" id="SNT24193.1"/>
    </source>
</evidence>
<accession>A0A239L307</accession>
<dbReference type="PANTHER" id="PTHR28259">
    <property type="entry name" value="FLUORIDE EXPORT PROTEIN 1-RELATED"/>
    <property type="match status" value="1"/>
</dbReference>
<feature type="transmembrane region" description="Helical" evidence="10">
    <location>
        <begin position="101"/>
        <end position="119"/>
    </location>
</feature>
<dbReference type="GO" id="GO:0140114">
    <property type="term" value="P:cellular detoxification of fluoride"/>
    <property type="evidence" value="ECO:0007669"/>
    <property type="project" value="UniProtKB-UniRule"/>
</dbReference>
<keyword evidence="10" id="KW-0915">Sodium</keyword>
<dbReference type="GO" id="GO:0005886">
    <property type="term" value="C:plasma membrane"/>
    <property type="evidence" value="ECO:0007669"/>
    <property type="project" value="UniProtKB-SubCell"/>
</dbReference>
<name>A0A239L307_9ACTN</name>
<proteinExistence type="inferred from homology"/>
<keyword evidence="5 10" id="KW-0472">Membrane</keyword>
<dbReference type="AlphaFoldDB" id="A0A239L307"/>
<feature type="binding site" evidence="10">
    <location>
        <position position="76"/>
    </location>
    <ligand>
        <name>Na(+)</name>
        <dbReference type="ChEBI" id="CHEBI:29101"/>
        <note>structural</note>
    </ligand>
</feature>
<keyword evidence="10" id="KW-0479">Metal-binding</keyword>
<evidence type="ECO:0000256" key="1">
    <source>
        <dbReference type="ARBA" id="ARBA00004651"/>
    </source>
</evidence>
<dbReference type="OrthoDB" id="5148600at2"/>
<keyword evidence="6 10" id="KW-0407">Ion channel</keyword>
<sequence length="120" mass="11922">MTTFVVVLLVLAGGAVGASLRYVLDGYVKAAAGKSMPWGTLAVNLLGAGALGALHGAGTGTYVEALMGTGLCGALTTFSTFELDTVHLIQDGAYTRAAVNAAGSLLLGFAAFTALHAAFA</sequence>
<evidence type="ECO:0000256" key="8">
    <source>
        <dbReference type="ARBA" id="ARBA00035585"/>
    </source>
</evidence>
<evidence type="ECO:0000256" key="5">
    <source>
        <dbReference type="ARBA" id="ARBA00023136"/>
    </source>
</evidence>
<keyword evidence="4 10" id="KW-1133">Transmembrane helix</keyword>
<organism evidence="11 12">
    <name type="scientific">Actinomadura meyerae</name>
    <dbReference type="NCBI Taxonomy" id="240840"/>
    <lineage>
        <taxon>Bacteria</taxon>
        <taxon>Bacillati</taxon>
        <taxon>Actinomycetota</taxon>
        <taxon>Actinomycetes</taxon>
        <taxon>Streptosporangiales</taxon>
        <taxon>Thermomonosporaceae</taxon>
        <taxon>Actinomadura</taxon>
    </lineage>
</organism>
<dbReference type="EMBL" id="FZOR01000020">
    <property type="protein sequence ID" value="SNT24193.1"/>
    <property type="molecule type" value="Genomic_DNA"/>
</dbReference>
<dbReference type="PANTHER" id="PTHR28259:SF1">
    <property type="entry name" value="FLUORIDE EXPORT PROTEIN 1-RELATED"/>
    <property type="match status" value="1"/>
</dbReference>
<dbReference type="HAMAP" id="MF_00454">
    <property type="entry name" value="FluC"/>
    <property type="match status" value="1"/>
</dbReference>
<dbReference type="GO" id="GO:0062054">
    <property type="term" value="F:fluoride channel activity"/>
    <property type="evidence" value="ECO:0007669"/>
    <property type="project" value="UniProtKB-UniRule"/>
</dbReference>
<comment type="catalytic activity">
    <reaction evidence="8">
        <text>fluoride(in) = fluoride(out)</text>
        <dbReference type="Rhea" id="RHEA:76159"/>
        <dbReference type="ChEBI" id="CHEBI:17051"/>
    </reaction>
    <physiologicalReaction direction="left-to-right" evidence="8">
        <dbReference type="Rhea" id="RHEA:76160"/>
    </physiologicalReaction>
</comment>
<evidence type="ECO:0000256" key="4">
    <source>
        <dbReference type="ARBA" id="ARBA00022989"/>
    </source>
</evidence>
<comment type="activity regulation">
    <text evidence="10">Na(+) is not transported, but it plays an essential structural role and its presence is essential for fluoride channel function.</text>
</comment>
<comment type="subcellular location">
    <subcellularLocation>
        <location evidence="1 10">Cell membrane</location>
        <topology evidence="1 10">Multi-pass membrane protein</topology>
    </subcellularLocation>
</comment>
<dbReference type="Proteomes" id="UP000198318">
    <property type="component" value="Unassembled WGS sequence"/>
</dbReference>
<keyword evidence="2 10" id="KW-1003">Cell membrane</keyword>
<dbReference type="RefSeq" id="WP_089327805.1">
    <property type="nucleotide sequence ID" value="NZ_FZOR01000020.1"/>
</dbReference>
<dbReference type="Pfam" id="PF02537">
    <property type="entry name" value="CRCB"/>
    <property type="match status" value="1"/>
</dbReference>
<evidence type="ECO:0000256" key="2">
    <source>
        <dbReference type="ARBA" id="ARBA00022475"/>
    </source>
</evidence>
<protein>
    <recommendedName>
        <fullName evidence="10">Fluoride-specific ion channel FluC</fullName>
    </recommendedName>
</protein>
<comment type="similarity">
    <text evidence="7 10">Belongs to the fluoride channel Fluc/FEX (TC 1.A.43) family.</text>
</comment>
<evidence type="ECO:0000256" key="3">
    <source>
        <dbReference type="ARBA" id="ARBA00022692"/>
    </source>
</evidence>
<reference evidence="11 12" key="1">
    <citation type="submission" date="2017-06" db="EMBL/GenBank/DDBJ databases">
        <authorList>
            <person name="Kim H.J."/>
            <person name="Triplett B.A."/>
        </authorList>
    </citation>
    <scope>NUCLEOTIDE SEQUENCE [LARGE SCALE GENOMIC DNA]</scope>
    <source>
        <strain evidence="11 12">DSM 44715</strain>
    </source>
</reference>
<keyword evidence="12" id="KW-1185">Reference proteome</keyword>
<evidence type="ECO:0000256" key="10">
    <source>
        <dbReference type="HAMAP-Rule" id="MF_00454"/>
    </source>
</evidence>
<comment type="function">
    <text evidence="9 10">Fluoride-specific ion channel. Important for reducing fluoride concentration in the cell, thus reducing its toxicity.</text>
</comment>
<keyword evidence="10" id="KW-0406">Ion transport</keyword>
<evidence type="ECO:0000313" key="12">
    <source>
        <dbReference type="Proteomes" id="UP000198318"/>
    </source>
</evidence>